<keyword evidence="3" id="KW-1185">Reference proteome</keyword>
<feature type="domain" description="PTHB1 platform" evidence="2">
    <location>
        <begin position="481"/>
        <end position="575"/>
    </location>
</feature>
<dbReference type="WBParaSite" id="Pan_g4752.t1">
    <property type="protein sequence ID" value="Pan_g4752.t1"/>
    <property type="gene ID" value="Pan_g4752"/>
</dbReference>
<evidence type="ECO:0000313" key="3">
    <source>
        <dbReference type="Proteomes" id="UP000492821"/>
    </source>
</evidence>
<dbReference type="GO" id="GO:0034464">
    <property type="term" value="C:BBSome"/>
    <property type="evidence" value="ECO:0007669"/>
    <property type="project" value="InterPro"/>
</dbReference>
<reference evidence="4" key="2">
    <citation type="submission" date="2020-10" db="UniProtKB">
        <authorList>
            <consortium name="WormBaseParasite"/>
        </authorList>
    </citation>
    <scope>IDENTIFICATION</scope>
</reference>
<proteinExistence type="predicted"/>
<dbReference type="InterPro" id="IPR026511">
    <property type="entry name" value="PTHB1"/>
</dbReference>
<dbReference type="Pfam" id="PF14727">
    <property type="entry name" value="PHTB1_N"/>
    <property type="match status" value="1"/>
</dbReference>
<organism evidence="3 4">
    <name type="scientific">Panagrellus redivivus</name>
    <name type="common">Microworm</name>
    <dbReference type="NCBI Taxonomy" id="6233"/>
    <lineage>
        <taxon>Eukaryota</taxon>
        <taxon>Metazoa</taxon>
        <taxon>Ecdysozoa</taxon>
        <taxon>Nematoda</taxon>
        <taxon>Chromadorea</taxon>
        <taxon>Rhabditida</taxon>
        <taxon>Tylenchina</taxon>
        <taxon>Panagrolaimomorpha</taxon>
        <taxon>Panagrolaimoidea</taxon>
        <taxon>Panagrolaimidae</taxon>
        <taxon>Panagrellus</taxon>
    </lineage>
</organism>
<evidence type="ECO:0000259" key="2">
    <source>
        <dbReference type="Pfam" id="PF23337"/>
    </source>
</evidence>
<dbReference type="GO" id="GO:0060271">
    <property type="term" value="P:cilium assembly"/>
    <property type="evidence" value="ECO:0007669"/>
    <property type="project" value="TreeGrafter"/>
</dbReference>
<reference evidence="3" key="1">
    <citation type="journal article" date="2013" name="Genetics">
        <title>The draft genome and transcriptome of Panagrellus redivivus are shaped by the harsh demands of a free-living lifestyle.</title>
        <authorList>
            <person name="Srinivasan J."/>
            <person name="Dillman A.R."/>
            <person name="Macchietto M.G."/>
            <person name="Heikkinen L."/>
            <person name="Lakso M."/>
            <person name="Fracchia K.M."/>
            <person name="Antoshechkin I."/>
            <person name="Mortazavi A."/>
            <person name="Wong G."/>
            <person name="Sternberg P.W."/>
        </authorList>
    </citation>
    <scope>NUCLEOTIDE SEQUENCE [LARGE SCALE GENOMIC DNA]</scope>
    <source>
        <strain evidence="3">MT8872</strain>
    </source>
</reference>
<feature type="domain" description="PTHB1 N-terminal" evidence="1">
    <location>
        <begin position="1"/>
        <end position="335"/>
    </location>
</feature>
<dbReference type="Proteomes" id="UP000492821">
    <property type="component" value="Unassembled WGS sequence"/>
</dbReference>
<dbReference type="Pfam" id="PF23337">
    <property type="entry name" value="PTHB1_pf"/>
    <property type="match status" value="1"/>
</dbReference>
<dbReference type="PANTHER" id="PTHR20991">
    <property type="entry name" value="PARATHYROID HORMONE-RESPONSIVE B1 GENE"/>
    <property type="match status" value="1"/>
</dbReference>
<dbReference type="InterPro" id="IPR028073">
    <property type="entry name" value="PHTB1_N_dom"/>
</dbReference>
<evidence type="ECO:0000313" key="4">
    <source>
        <dbReference type="WBParaSite" id="Pan_g4752.t1"/>
    </source>
</evidence>
<dbReference type="GO" id="GO:0016020">
    <property type="term" value="C:membrane"/>
    <property type="evidence" value="ECO:0007669"/>
    <property type="project" value="TreeGrafter"/>
</dbReference>
<protein>
    <submittedName>
        <fullName evidence="4">Protein PTHB1</fullName>
    </submittedName>
</protein>
<sequence>MSLFHFQEWFHTVVDEARTLTTGVLLDDTSQLVIGTLDGLLCLLDPGRDVDNRHEASSLMEIHLDQPIIQLAIGNFVSSQGDNVLAVLHPKLLVFYRVSKDGPETCKLEKLIEHRIKGQPAYNMCPVKFEKSEVTQICVQTINCALHFFESENHLLTREAFQQIHPGPIAFHPSVESVLTSAGGVLSSVKFSSLASMPKTGKGAKMMRDWELNIGDTPVAIEAISSPDVQPSIAICARRALHCLTSGGNLRYTIRLESAAMSMHVHTNGANIHYIIASHVKTLLFYKDTEMIWTSQLSFIPMEVKTGNYGDGFRGMLTLLSDDCRVSVGYLGTEPSLFRMPVTDSRFIDFEARQKELNEYEASISANSKTDMPEKEPETLIVETEINMDSQSNAIDTDESVSSMTLKVICSGVFNSAEVFIENELGVVQIGSEPNLEGSGAAASKVYSYTMFAERAVYDNRMTVVTVADGKDTVLKNLKLPLKVICEEAAAQKTALHKFSIDSSEPGLELTLLFPEFQPENQTAMGLRPYYVSETVSIFVSQKTNRYRVQSDNPISCFVIIDELVTRIRAHQPNVKLTASAVPMQLFIKSIAEFLDVERKREIEEGKTQKLTIMMRHVEMVLLQKLKSEFDQPPQHVNFLVNHTYRELLMSLDRLIALDNRVNPEGSRSFRAQLNLFTLLLSLADVDLPFDGRILDGTYQKLTERLSALFTSSTLSSNPEPAEVCRLIVNYCERGGRLGGITEEDEEEEEAEQEQHLPDEFVELKSGTLPVKF</sequence>
<dbReference type="AlphaFoldDB" id="A0A7E4VZD8"/>
<evidence type="ECO:0000259" key="1">
    <source>
        <dbReference type="Pfam" id="PF14727"/>
    </source>
</evidence>
<dbReference type="InterPro" id="IPR055362">
    <property type="entry name" value="PTHB1_pf_dom"/>
</dbReference>
<accession>A0A7E4VZD8</accession>
<dbReference type="PANTHER" id="PTHR20991:SF0">
    <property type="entry name" value="PROTEIN PTHB1"/>
    <property type="match status" value="1"/>
</dbReference>
<name>A0A7E4VZD8_PANRE</name>